<dbReference type="GO" id="GO:0006355">
    <property type="term" value="P:regulation of DNA-templated transcription"/>
    <property type="evidence" value="ECO:0007669"/>
    <property type="project" value="InterPro"/>
</dbReference>
<feature type="domain" description="GATA-type" evidence="8">
    <location>
        <begin position="333"/>
        <end position="368"/>
    </location>
</feature>
<evidence type="ECO:0000313" key="10">
    <source>
        <dbReference type="Proteomes" id="UP000232875"/>
    </source>
</evidence>
<evidence type="ECO:0000256" key="2">
    <source>
        <dbReference type="ARBA" id="ARBA00022771"/>
    </source>
</evidence>
<reference evidence="9 10" key="1">
    <citation type="submission" date="2017-10" db="EMBL/GenBank/DDBJ databases">
        <title>A novel species of cold-tolerant Malassezia isolated from bats.</title>
        <authorList>
            <person name="Lorch J.M."/>
            <person name="Palmer J.M."/>
            <person name="Vanderwolf K.J."/>
            <person name="Schmidt K.Z."/>
            <person name="Verant M.L."/>
            <person name="Weller T.J."/>
            <person name="Blehert D.S."/>
        </authorList>
    </citation>
    <scope>NUCLEOTIDE SEQUENCE [LARGE SCALE GENOMIC DNA]</scope>
    <source>
        <strain evidence="9 10">NWHC:44797-103</strain>
    </source>
</reference>
<dbReference type="SMART" id="SM00401">
    <property type="entry name" value="ZnF_GATA"/>
    <property type="match status" value="1"/>
</dbReference>
<keyword evidence="1" id="KW-0479">Metal-binding</keyword>
<proteinExistence type="predicted"/>
<evidence type="ECO:0000256" key="4">
    <source>
        <dbReference type="ARBA" id="ARBA00023015"/>
    </source>
</evidence>
<evidence type="ECO:0000313" key="9">
    <source>
        <dbReference type="EMBL" id="PKI85002.1"/>
    </source>
</evidence>
<sequence>MRFIHLDPAVQLQLGEAAHGLLDHKFIHFVHKDERAHVQDDLQKIVASQTLFGSVIRCRIADLDTMRVMLEGGMDVPPKKAQYTNKDIVANMIGKGLMLCFFHTIPSSNAADEEHEQACGNLNSDFTQPQARALWDCMHRIKHHDSTKLDYVFQVLSNTSPRTILFSWPPPRTETRGHDGGVEDDTAYFYFAEDFARLIQGMQAGNGGRLTSCTQRFKASHTLTAAGRVRSIASVVIPYGALVFACYKVGSDNVQVGHVPQKRTALQRDAPAVNPVHPQTPHIPTNTNNTGWAPESQATGPIRSGTEQAHKPSMPALNSTEPMDKNALFAANGASTKACLSCGKTDSPEWRRGPTGHKTLCNACGLRYARSLSNKRKKSKDGSVVTMEPFGDPNMVPPSRGSGGGSRPGVHRRTSSKRSLPREQVPLPEPAPSQASRSANALQPTEHAHMPQETPHESTIIPSFPHAVMIAAAAAAAAHSGAGTPANVPAIISDTMPANTLTDTDRYMANAAAAAAAATVASQGPKELNMLLPHAHMEKSAQAPLFTVFANSIPKTPDLPKSEPDLAGPTGSLPRDAAENYEMENLLHPGMLP</sequence>
<organism evidence="9 10">
    <name type="scientific">Malassezia vespertilionis</name>
    <dbReference type="NCBI Taxonomy" id="2020962"/>
    <lineage>
        <taxon>Eukaryota</taxon>
        <taxon>Fungi</taxon>
        <taxon>Dikarya</taxon>
        <taxon>Basidiomycota</taxon>
        <taxon>Ustilaginomycotina</taxon>
        <taxon>Malasseziomycetes</taxon>
        <taxon>Malasseziales</taxon>
        <taxon>Malasseziaceae</taxon>
        <taxon>Malassezia</taxon>
    </lineage>
</organism>
<dbReference type="PROSITE" id="PS50114">
    <property type="entry name" value="GATA_ZN_FINGER_2"/>
    <property type="match status" value="1"/>
</dbReference>
<keyword evidence="10" id="KW-1185">Reference proteome</keyword>
<evidence type="ECO:0000256" key="7">
    <source>
        <dbReference type="SAM" id="MobiDB-lite"/>
    </source>
</evidence>
<keyword evidence="5" id="KW-0804">Transcription</keyword>
<dbReference type="Proteomes" id="UP000232875">
    <property type="component" value="Unassembled WGS sequence"/>
</dbReference>
<gene>
    <name evidence="9" type="ORF">MVES_001012</name>
</gene>
<feature type="compositionally biased region" description="Polar residues" evidence="7">
    <location>
        <begin position="433"/>
        <end position="443"/>
    </location>
</feature>
<keyword evidence="2 6" id="KW-0863">Zinc-finger</keyword>
<feature type="compositionally biased region" description="Polar residues" evidence="7">
    <location>
        <begin position="282"/>
        <end position="299"/>
    </location>
</feature>
<accession>A0A2N1JEM4</accession>
<feature type="region of interest" description="Disordered" evidence="7">
    <location>
        <begin position="272"/>
        <end position="314"/>
    </location>
</feature>
<protein>
    <recommendedName>
        <fullName evidence="8">GATA-type domain-containing protein</fullName>
    </recommendedName>
</protein>
<dbReference type="STRING" id="2020962.A0A2N1JEM4"/>
<dbReference type="InterPro" id="IPR000679">
    <property type="entry name" value="Znf_GATA"/>
</dbReference>
<dbReference type="CDD" id="cd00202">
    <property type="entry name" value="ZnF_GATA"/>
    <property type="match status" value="1"/>
</dbReference>
<dbReference type="Gene3D" id="3.30.50.10">
    <property type="entry name" value="Erythroid Transcription Factor GATA-1, subunit A"/>
    <property type="match status" value="1"/>
</dbReference>
<evidence type="ECO:0000259" key="8">
    <source>
        <dbReference type="PROSITE" id="PS50114"/>
    </source>
</evidence>
<evidence type="ECO:0000256" key="5">
    <source>
        <dbReference type="ARBA" id="ARBA00023163"/>
    </source>
</evidence>
<evidence type="ECO:0000256" key="1">
    <source>
        <dbReference type="ARBA" id="ARBA00022723"/>
    </source>
</evidence>
<feature type="compositionally biased region" description="Basic and acidic residues" evidence="7">
    <location>
        <begin position="446"/>
        <end position="456"/>
    </location>
</feature>
<dbReference type="EMBL" id="KZ454988">
    <property type="protein sequence ID" value="PKI85002.1"/>
    <property type="molecule type" value="Genomic_DNA"/>
</dbReference>
<dbReference type="InterPro" id="IPR013088">
    <property type="entry name" value="Znf_NHR/GATA"/>
</dbReference>
<dbReference type="PANTHER" id="PTHR47172">
    <property type="entry name" value="OS01G0976800 PROTEIN"/>
    <property type="match status" value="1"/>
</dbReference>
<dbReference type="PANTHER" id="PTHR47172:SF24">
    <property type="entry name" value="GATA ZINC FINGER DOMAIN-CONTAINING PROTEIN 14-RELATED"/>
    <property type="match status" value="1"/>
</dbReference>
<dbReference type="GO" id="GO:0008270">
    <property type="term" value="F:zinc ion binding"/>
    <property type="evidence" value="ECO:0007669"/>
    <property type="project" value="UniProtKB-KW"/>
</dbReference>
<evidence type="ECO:0000256" key="3">
    <source>
        <dbReference type="ARBA" id="ARBA00022833"/>
    </source>
</evidence>
<dbReference type="AlphaFoldDB" id="A0A2N1JEM4"/>
<keyword evidence="3" id="KW-0862">Zinc</keyword>
<dbReference type="SUPFAM" id="SSF57716">
    <property type="entry name" value="Glucocorticoid receptor-like (DNA-binding domain)"/>
    <property type="match status" value="1"/>
</dbReference>
<evidence type="ECO:0000256" key="6">
    <source>
        <dbReference type="PROSITE-ProRule" id="PRU00094"/>
    </source>
</evidence>
<dbReference type="Pfam" id="PF00320">
    <property type="entry name" value="GATA"/>
    <property type="match status" value="1"/>
</dbReference>
<dbReference type="GO" id="GO:0043565">
    <property type="term" value="F:sequence-specific DNA binding"/>
    <property type="evidence" value="ECO:0007669"/>
    <property type="project" value="InterPro"/>
</dbReference>
<dbReference type="OrthoDB" id="2162994at2759"/>
<keyword evidence="4" id="KW-0805">Transcription regulation</keyword>
<feature type="region of interest" description="Disordered" evidence="7">
    <location>
        <begin position="373"/>
        <end position="459"/>
    </location>
</feature>
<dbReference type="PROSITE" id="PS00344">
    <property type="entry name" value="GATA_ZN_FINGER_1"/>
    <property type="match status" value="1"/>
</dbReference>
<feature type="region of interest" description="Disordered" evidence="7">
    <location>
        <begin position="556"/>
        <end position="576"/>
    </location>
</feature>
<name>A0A2N1JEM4_9BASI</name>